<feature type="non-terminal residue" evidence="1">
    <location>
        <position position="1"/>
    </location>
</feature>
<dbReference type="AlphaFoldDB" id="A0A381PZI7"/>
<gene>
    <name evidence="1" type="ORF">METZ01_LOCUS24938</name>
</gene>
<reference evidence="1" key="1">
    <citation type="submission" date="2018-05" db="EMBL/GenBank/DDBJ databases">
        <authorList>
            <person name="Lanie J.A."/>
            <person name="Ng W.-L."/>
            <person name="Kazmierczak K.M."/>
            <person name="Andrzejewski T.M."/>
            <person name="Davidsen T.M."/>
            <person name="Wayne K.J."/>
            <person name="Tettelin H."/>
            <person name="Glass J.I."/>
            <person name="Rusch D."/>
            <person name="Podicherti R."/>
            <person name="Tsui H.-C.T."/>
            <person name="Winkler M.E."/>
        </authorList>
    </citation>
    <scope>NUCLEOTIDE SEQUENCE</scope>
</reference>
<proteinExistence type="predicted"/>
<protein>
    <submittedName>
        <fullName evidence="1">Uncharacterized protein</fullName>
    </submittedName>
</protein>
<sequence>GYNDIIMVFIGSFFATKHNLFALSINPIYKFVH</sequence>
<accession>A0A381PZI7</accession>
<evidence type="ECO:0000313" key="1">
    <source>
        <dbReference type="EMBL" id="SUZ72084.1"/>
    </source>
</evidence>
<dbReference type="EMBL" id="UINC01001142">
    <property type="protein sequence ID" value="SUZ72084.1"/>
    <property type="molecule type" value="Genomic_DNA"/>
</dbReference>
<organism evidence="1">
    <name type="scientific">marine metagenome</name>
    <dbReference type="NCBI Taxonomy" id="408172"/>
    <lineage>
        <taxon>unclassified sequences</taxon>
        <taxon>metagenomes</taxon>
        <taxon>ecological metagenomes</taxon>
    </lineage>
</organism>
<name>A0A381PZI7_9ZZZZ</name>